<dbReference type="RefSeq" id="WP_039094960.1">
    <property type="nucleotide sequence ID" value="NZ_JTDN01000001.1"/>
</dbReference>
<protein>
    <submittedName>
        <fullName evidence="3">Membrane protein</fullName>
    </submittedName>
</protein>
<keyword evidence="1" id="KW-1133">Transmembrane helix</keyword>
<proteinExistence type="predicted"/>
<feature type="domain" description="DUF2062" evidence="2">
    <location>
        <begin position="26"/>
        <end position="171"/>
    </location>
</feature>
<accession>A0A0B2C1J3</accession>
<evidence type="ECO:0000313" key="3">
    <source>
        <dbReference type="EMBL" id="KHL26050.1"/>
    </source>
</evidence>
<keyword evidence="1" id="KW-0472">Membrane</keyword>
<dbReference type="AlphaFoldDB" id="A0A0B2C1J3"/>
<dbReference type="PANTHER" id="PTHR40547">
    <property type="entry name" value="SLL0298 PROTEIN"/>
    <property type="match status" value="1"/>
</dbReference>
<keyword evidence="1" id="KW-0812">Transmembrane</keyword>
<feature type="transmembrane region" description="Helical" evidence="1">
    <location>
        <begin position="48"/>
        <end position="71"/>
    </location>
</feature>
<name>A0A0B2C1J3_9SPHN</name>
<feature type="transmembrane region" description="Helical" evidence="1">
    <location>
        <begin position="140"/>
        <end position="166"/>
    </location>
</feature>
<dbReference type="STRING" id="1572751.PK98_05770"/>
<dbReference type="Pfam" id="PF09835">
    <property type="entry name" value="DUF2062"/>
    <property type="match status" value="1"/>
</dbReference>
<reference evidence="3 4" key="1">
    <citation type="submission" date="2014-11" db="EMBL/GenBank/DDBJ databases">
        <title>Draft genome sequence of Kirrobacter mercurialis.</title>
        <authorList>
            <person name="Coil D.A."/>
            <person name="Eisen J.A."/>
        </authorList>
    </citation>
    <scope>NUCLEOTIDE SEQUENCE [LARGE SCALE GENOMIC DNA]</scope>
    <source>
        <strain evidence="3 4">Coronado</strain>
    </source>
</reference>
<organism evidence="3 4">
    <name type="scientific">Croceibacterium mercuriale</name>
    <dbReference type="NCBI Taxonomy" id="1572751"/>
    <lineage>
        <taxon>Bacteria</taxon>
        <taxon>Pseudomonadati</taxon>
        <taxon>Pseudomonadota</taxon>
        <taxon>Alphaproteobacteria</taxon>
        <taxon>Sphingomonadales</taxon>
        <taxon>Erythrobacteraceae</taxon>
        <taxon>Croceibacterium</taxon>
    </lineage>
</organism>
<evidence type="ECO:0000313" key="4">
    <source>
        <dbReference type="Proteomes" id="UP000030988"/>
    </source>
</evidence>
<sequence length="187" mass="21110">MAEGEKWWRPRMMTREEMGQNRWLAPIAHRFLSPELWRFTRRSVPRGVALGLFAGFIVPVGQIFLAAFLALPLRANVPVGAAATFLTNPFTLPFFLVLANRLGHWALFMDQATGGTAPERLDGGVWGWLDWFVEAAGATALGYLILAILSAIIGYAVAALVWRLVVARRWKNRRHRRMRREPDQVGS</sequence>
<dbReference type="InterPro" id="IPR018639">
    <property type="entry name" value="DUF2062"/>
</dbReference>
<dbReference type="Proteomes" id="UP000030988">
    <property type="component" value="Unassembled WGS sequence"/>
</dbReference>
<comment type="caution">
    <text evidence="3">The sequence shown here is derived from an EMBL/GenBank/DDBJ whole genome shotgun (WGS) entry which is preliminary data.</text>
</comment>
<evidence type="ECO:0000259" key="2">
    <source>
        <dbReference type="Pfam" id="PF09835"/>
    </source>
</evidence>
<gene>
    <name evidence="3" type="ORF">PK98_05770</name>
</gene>
<dbReference type="EMBL" id="JTDN01000001">
    <property type="protein sequence ID" value="KHL26050.1"/>
    <property type="molecule type" value="Genomic_DNA"/>
</dbReference>
<evidence type="ECO:0000256" key="1">
    <source>
        <dbReference type="SAM" id="Phobius"/>
    </source>
</evidence>
<keyword evidence="4" id="KW-1185">Reference proteome</keyword>
<dbReference type="PANTHER" id="PTHR40547:SF1">
    <property type="entry name" value="SLL0298 PROTEIN"/>
    <property type="match status" value="1"/>
</dbReference>